<sequence length="168" mass="18921">MLTAGQDAEILALESGAPMIIKEMTQQEIRALLERAAIGRLACAKDDRPYIVPLTFAYHAVFLYSFTTAGQKVDFMRANPRVCVEFDEISATNNWQSVIVTGKFEELTKEPDHIDGRNTAHALLNKSAEWWQPAYVKTVIRDHERALEPVYFRIAILETTGHKAVKSA</sequence>
<accession>A0ACD4D6M0</accession>
<organism evidence="1 2">
    <name type="scientific">Phyllobacterium zundukense</name>
    <dbReference type="NCBI Taxonomy" id="1867719"/>
    <lineage>
        <taxon>Bacteria</taxon>
        <taxon>Pseudomonadati</taxon>
        <taxon>Pseudomonadota</taxon>
        <taxon>Alphaproteobacteria</taxon>
        <taxon>Hyphomicrobiales</taxon>
        <taxon>Phyllobacteriaceae</taxon>
        <taxon>Phyllobacterium</taxon>
    </lineage>
</organism>
<evidence type="ECO:0000313" key="1">
    <source>
        <dbReference type="EMBL" id="UXN61441.1"/>
    </source>
</evidence>
<gene>
    <name evidence="1" type="ORF">N8E88_15350</name>
</gene>
<dbReference type="Proteomes" id="UP001061991">
    <property type="component" value="Chromosome"/>
</dbReference>
<evidence type="ECO:0000313" key="2">
    <source>
        <dbReference type="Proteomes" id="UP001061991"/>
    </source>
</evidence>
<proteinExistence type="predicted"/>
<reference evidence="1" key="1">
    <citation type="submission" date="2022-09" db="EMBL/GenBank/DDBJ databases">
        <title>Interaction between co-microsymbionts with complementary sets of symbiotic genes in legume-rhizobium systems.</title>
        <authorList>
            <person name="Safronova V."/>
            <person name="Sazanova A."/>
            <person name="Afonin A."/>
            <person name="Chirak E."/>
        </authorList>
    </citation>
    <scope>NUCLEOTIDE SEQUENCE</scope>
    <source>
        <strain evidence="1">A18/3m</strain>
    </source>
</reference>
<dbReference type="EMBL" id="CP104973">
    <property type="protein sequence ID" value="UXN61441.1"/>
    <property type="molecule type" value="Genomic_DNA"/>
</dbReference>
<name>A0ACD4D6M0_9HYPH</name>
<protein>
    <submittedName>
        <fullName evidence="1">Pyridoxamine 5'-phosphate oxidase family protein</fullName>
    </submittedName>
</protein>
<keyword evidence="2" id="KW-1185">Reference proteome</keyword>